<proteinExistence type="predicted"/>
<name>A0A396ISU3_MEDTR</name>
<dbReference type="Gramene" id="rna17150">
    <property type="protein sequence ID" value="RHN68759.1"/>
    <property type="gene ID" value="gene17150"/>
</dbReference>
<reference evidence="1" key="1">
    <citation type="journal article" date="2018" name="Nat. Plants">
        <title>Whole-genome landscape of Medicago truncatula symbiotic genes.</title>
        <authorList>
            <person name="Pecrix Y."/>
            <person name="Gamas P."/>
            <person name="Carrere S."/>
        </authorList>
    </citation>
    <scope>NUCLEOTIDE SEQUENCE</scope>
    <source>
        <tissue evidence="1">Leaves</tissue>
    </source>
</reference>
<dbReference type="AlphaFoldDB" id="A0A396ISU3"/>
<evidence type="ECO:0008006" key="2">
    <source>
        <dbReference type="Google" id="ProtNLM"/>
    </source>
</evidence>
<gene>
    <name evidence="1" type="ORF">MtrunA17_Chr3g0117361</name>
</gene>
<evidence type="ECO:0000313" key="1">
    <source>
        <dbReference type="EMBL" id="RHN68759.1"/>
    </source>
</evidence>
<dbReference type="EMBL" id="PSQE01000003">
    <property type="protein sequence ID" value="RHN68759.1"/>
    <property type="molecule type" value="Genomic_DNA"/>
</dbReference>
<protein>
    <recommendedName>
        <fullName evidence="2">Reverse transcriptase zinc-binding domain-containing protein</fullName>
    </recommendedName>
</protein>
<organism evidence="1">
    <name type="scientific">Medicago truncatula</name>
    <name type="common">Barrel medic</name>
    <name type="synonym">Medicago tribuloides</name>
    <dbReference type="NCBI Taxonomy" id="3880"/>
    <lineage>
        <taxon>Eukaryota</taxon>
        <taxon>Viridiplantae</taxon>
        <taxon>Streptophyta</taxon>
        <taxon>Embryophyta</taxon>
        <taxon>Tracheophyta</taxon>
        <taxon>Spermatophyta</taxon>
        <taxon>Magnoliopsida</taxon>
        <taxon>eudicotyledons</taxon>
        <taxon>Gunneridae</taxon>
        <taxon>Pentapetalae</taxon>
        <taxon>rosids</taxon>
        <taxon>fabids</taxon>
        <taxon>Fabales</taxon>
        <taxon>Fabaceae</taxon>
        <taxon>Papilionoideae</taxon>
        <taxon>50 kb inversion clade</taxon>
        <taxon>NPAAA clade</taxon>
        <taxon>Hologalegina</taxon>
        <taxon>IRL clade</taxon>
        <taxon>Trifolieae</taxon>
        <taxon>Medicago</taxon>
    </lineage>
</organism>
<accession>A0A396ISU3</accession>
<comment type="caution">
    <text evidence="1">The sequence shown here is derived from an EMBL/GenBank/DDBJ whole genome shotgun (WGS) entry which is preliminary data.</text>
</comment>
<dbReference type="Proteomes" id="UP000265566">
    <property type="component" value="Chromosome 3"/>
</dbReference>
<sequence>MCVTGCGKEESAPHLFIHCATFSTLWHHIRSWIGMSGVNPFNIDDHFIQFTHSTGHSKARQSFLQLI</sequence>